<evidence type="ECO:0000256" key="6">
    <source>
        <dbReference type="ARBA" id="ARBA00023242"/>
    </source>
</evidence>
<dbReference type="PROSITE" id="PS00678">
    <property type="entry name" value="WD_REPEATS_1"/>
    <property type="match status" value="1"/>
</dbReference>
<dbReference type="InterPro" id="IPR045184">
    <property type="entry name" value="SMU1"/>
</dbReference>
<feature type="domain" description="TPL/SMU1 LisH-like dimerisation" evidence="10">
    <location>
        <begin position="6"/>
        <end position="36"/>
    </location>
</feature>
<protein>
    <recommendedName>
        <fullName evidence="8">WD40 repeat-containing protein SMU1</fullName>
    </recommendedName>
</protein>
<keyword evidence="5" id="KW-0508">mRNA splicing</keyword>
<dbReference type="InterPro" id="IPR020472">
    <property type="entry name" value="WD40_PAC1"/>
</dbReference>
<organism evidence="11 12">
    <name type="scientific">Geranomyces variabilis</name>
    <dbReference type="NCBI Taxonomy" id="109894"/>
    <lineage>
        <taxon>Eukaryota</taxon>
        <taxon>Fungi</taxon>
        <taxon>Fungi incertae sedis</taxon>
        <taxon>Chytridiomycota</taxon>
        <taxon>Chytridiomycota incertae sedis</taxon>
        <taxon>Chytridiomycetes</taxon>
        <taxon>Spizellomycetales</taxon>
        <taxon>Powellomycetaceae</taxon>
        <taxon>Geranomyces</taxon>
    </lineage>
</organism>
<evidence type="ECO:0000256" key="2">
    <source>
        <dbReference type="ARBA" id="ARBA00022574"/>
    </source>
</evidence>
<evidence type="ECO:0000256" key="3">
    <source>
        <dbReference type="ARBA" id="ARBA00022664"/>
    </source>
</evidence>
<dbReference type="InterPro" id="IPR015943">
    <property type="entry name" value="WD40/YVTN_repeat-like_dom_sf"/>
</dbReference>
<feature type="repeat" description="WD" evidence="9">
    <location>
        <begin position="260"/>
        <end position="301"/>
    </location>
</feature>
<evidence type="ECO:0000256" key="7">
    <source>
        <dbReference type="ARBA" id="ARBA00025801"/>
    </source>
</evidence>
<dbReference type="Pfam" id="PF17814">
    <property type="entry name" value="LisH_TPL"/>
    <property type="match status" value="1"/>
</dbReference>
<evidence type="ECO:0000256" key="4">
    <source>
        <dbReference type="ARBA" id="ARBA00022737"/>
    </source>
</evidence>
<dbReference type="Proteomes" id="UP001212152">
    <property type="component" value="Unassembled WGS sequence"/>
</dbReference>
<dbReference type="InterPro" id="IPR036322">
    <property type="entry name" value="WD40_repeat_dom_sf"/>
</dbReference>
<dbReference type="SMART" id="SM00667">
    <property type="entry name" value="LisH"/>
    <property type="match status" value="1"/>
</dbReference>
<dbReference type="GO" id="GO:0016301">
    <property type="term" value="F:kinase activity"/>
    <property type="evidence" value="ECO:0007669"/>
    <property type="project" value="UniProtKB-KW"/>
</dbReference>
<gene>
    <name evidence="11" type="primary">SMU1</name>
    <name evidence="11" type="ORF">HDU87_007189</name>
</gene>
<evidence type="ECO:0000256" key="1">
    <source>
        <dbReference type="ARBA" id="ARBA00004324"/>
    </source>
</evidence>
<comment type="subcellular location">
    <subcellularLocation>
        <location evidence="1">Nucleus speckle</location>
    </subcellularLocation>
</comment>
<sequence length="555" mass="60397">MSLEIEAADVIRLVQQFLKENNLLRTLQTLQEESTVALNTVDSVEGFASDIKHGRWDIVLKTVAQLNISQKKLVDLYEQITLELMELRELSAARSLLRQTDPMQYLKDHHPERYLHLEHLLSRTYFDEKEAYPNETTKEARRAAIAQALAQEVTVVAPSRLLALLGQAIKWQHAQGLLPADTAYDLFRGAAPQTFAEDDAPPTECYNSIKFPKKGHAEAAAFSPDGQLLVTGSVDGFVEVWNYMTGKLRKDLKYQAEDNMMMMDCAVLSLAFSRDSEMLVSGAQDGKIKVWKIQSGQCLRRFPTAHTQGVTSVSLSKDASLVLSSSFDHTIRIHGMKSGKLTKEFRGHSSFVNSATFSPDQTRIFSASSDGTAKIWDAKSQDCIRTIALSEGRVAPPGASSPTALSVFYLPRSSGERIVVCSRERWAYVLDPRGEVVRALSQPSGSGDDDDMGGVDTKPAVGGGGGRAARPAVGAAVAGSSSDDHVAAAASPKGEYVYVATESGELRAYAVDSGRLFMTWKAVADGAEVVGVASHPFANVLAVYSDDGTVSLWKQ</sequence>
<dbReference type="InterPro" id="IPR054532">
    <property type="entry name" value="TPL_SMU1_LisH-like"/>
</dbReference>
<dbReference type="Pfam" id="PF00400">
    <property type="entry name" value="WD40"/>
    <property type="match status" value="5"/>
</dbReference>
<keyword evidence="2 9" id="KW-0853">WD repeat</keyword>
<keyword evidence="3" id="KW-0507">mRNA processing</keyword>
<feature type="repeat" description="WD" evidence="9">
    <location>
        <begin position="221"/>
        <end position="251"/>
    </location>
</feature>
<dbReference type="SMART" id="SM00320">
    <property type="entry name" value="WD40"/>
    <property type="match status" value="5"/>
</dbReference>
<reference evidence="11" key="1">
    <citation type="submission" date="2020-05" db="EMBL/GenBank/DDBJ databases">
        <title>Phylogenomic resolution of chytrid fungi.</title>
        <authorList>
            <person name="Stajich J.E."/>
            <person name="Amses K."/>
            <person name="Simmons R."/>
            <person name="Seto K."/>
            <person name="Myers J."/>
            <person name="Bonds A."/>
            <person name="Quandt C.A."/>
            <person name="Barry K."/>
            <person name="Liu P."/>
            <person name="Grigoriev I."/>
            <person name="Longcore J.E."/>
            <person name="James T.Y."/>
        </authorList>
    </citation>
    <scope>NUCLEOTIDE SEQUENCE</scope>
    <source>
        <strain evidence="11">JEL0379</strain>
    </source>
</reference>
<keyword evidence="12" id="KW-1185">Reference proteome</keyword>
<dbReference type="PROSITE" id="PS50294">
    <property type="entry name" value="WD_REPEATS_REGION"/>
    <property type="match status" value="2"/>
</dbReference>
<dbReference type="PRINTS" id="PR00320">
    <property type="entry name" value="GPROTEINBRPT"/>
</dbReference>
<keyword evidence="11" id="KW-0808">Transferase</keyword>
<dbReference type="CDD" id="cd00200">
    <property type="entry name" value="WD40"/>
    <property type="match status" value="1"/>
</dbReference>
<dbReference type="Gene3D" id="2.130.10.10">
    <property type="entry name" value="YVTN repeat-like/Quinoprotein amine dehydrogenase"/>
    <property type="match status" value="3"/>
</dbReference>
<dbReference type="GO" id="GO:0000398">
    <property type="term" value="P:mRNA splicing, via spliceosome"/>
    <property type="evidence" value="ECO:0007669"/>
    <property type="project" value="InterPro"/>
</dbReference>
<keyword evidence="11" id="KW-0418">Kinase</keyword>
<keyword evidence="4" id="KW-0677">Repeat</keyword>
<evidence type="ECO:0000256" key="5">
    <source>
        <dbReference type="ARBA" id="ARBA00023187"/>
    </source>
</evidence>
<dbReference type="InterPro" id="IPR019775">
    <property type="entry name" value="WD40_repeat_CS"/>
</dbReference>
<dbReference type="PROSITE" id="PS50896">
    <property type="entry name" value="LISH"/>
    <property type="match status" value="1"/>
</dbReference>
<dbReference type="GO" id="GO:0016607">
    <property type="term" value="C:nuclear speck"/>
    <property type="evidence" value="ECO:0007669"/>
    <property type="project" value="UniProtKB-SubCell"/>
</dbReference>
<name>A0AAD5TGJ5_9FUNG</name>
<evidence type="ECO:0000313" key="12">
    <source>
        <dbReference type="Proteomes" id="UP001212152"/>
    </source>
</evidence>
<proteinExistence type="inferred from homology"/>
<dbReference type="PANTHER" id="PTHR22848">
    <property type="entry name" value="WD40 REPEAT PROTEIN"/>
    <property type="match status" value="1"/>
</dbReference>
<comment type="similarity">
    <text evidence="7">Belongs to the WD repeat SMU1 family.</text>
</comment>
<dbReference type="InterPro" id="IPR001680">
    <property type="entry name" value="WD40_rpt"/>
</dbReference>
<dbReference type="SUPFAM" id="SSF50978">
    <property type="entry name" value="WD40 repeat-like"/>
    <property type="match status" value="1"/>
</dbReference>
<dbReference type="EMBL" id="JADGJQ010000066">
    <property type="protein sequence ID" value="KAJ3173977.1"/>
    <property type="molecule type" value="Genomic_DNA"/>
</dbReference>
<dbReference type="PROSITE" id="PS50082">
    <property type="entry name" value="WD_REPEATS_2"/>
    <property type="match status" value="4"/>
</dbReference>
<evidence type="ECO:0000313" key="11">
    <source>
        <dbReference type="EMBL" id="KAJ3173977.1"/>
    </source>
</evidence>
<feature type="repeat" description="WD" evidence="9">
    <location>
        <begin position="345"/>
        <end position="386"/>
    </location>
</feature>
<dbReference type="InterPro" id="IPR006594">
    <property type="entry name" value="LisH"/>
</dbReference>
<comment type="caution">
    <text evidence="11">The sequence shown here is derived from an EMBL/GenBank/DDBJ whole genome shotgun (WGS) entry which is preliminary data.</text>
</comment>
<feature type="repeat" description="WD" evidence="9">
    <location>
        <begin position="303"/>
        <end position="344"/>
    </location>
</feature>
<dbReference type="AlphaFoldDB" id="A0AAD5TGJ5"/>
<evidence type="ECO:0000256" key="9">
    <source>
        <dbReference type="PROSITE-ProRule" id="PRU00221"/>
    </source>
</evidence>
<evidence type="ECO:0000256" key="8">
    <source>
        <dbReference type="ARBA" id="ARBA00026184"/>
    </source>
</evidence>
<keyword evidence="6" id="KW-0539">Nucleus</keyword>
<evidence type="ECO:0000259" key="10">
    <source>
        <dbReference type="Pfam" id="PF17814"/>
    </source>
</evidence>
<accession>A0AAD5TGJ5</accession>